<keyword evidence="2" id="KW-1185">Reference proteome</keyword>
<accession>G2DXC4</accession>
<comment type="caution">
    <text evidence="1">The sequence shown here is derived from an EMBL/GenBank/DDBJ whole genome shotgun (WGS) entry which is preliminary data.</text>
</comment>
<evidence type="ECO:0000313" key="2">
    <source>
        <dbReference type="Proteomes" id="UP000004200"/>
    </source>
</evidence>
<protein>
    <submittedName>
        <fullName evidence="1">Putative lipoprotein</fullName>
    </submittedName>
</protein>
<dbReference type="AlphaFoldDB" id="G2DXC4"/>
<gene>
    <name evidence="1" type="ORF">ThidrDRAFT_0685</name>
</gene>
<name>G2DXC4_9GAMM</name>
<dbReference type="STRING" id="765913.ThidrDRAFT_0685"/>
<dbReference type="RefSeq" id="WP_007039401.1">
    <property type="nucleotide sequence ID" value="NZ_AFWT01000003.1"/>
</dbReference>
<sequence>MIGTLYLRDHMAKVRILYDARRYSIRYQDSSNLKYNPDTKTIHSNYNSWVQNLDNAIRSQLSIRR</sequence>
<dbReference type="eggNOG" id="ENOG50330UM">
    <property type="taxonomic scope" value="Bacteria"/>
</dbReference>
<dbReference type="Proteomes" id="UP000004200">
    <property type="component" value="Unassembled WGS sequence"/>
</dbReference>
<proteinExistence type="predicted"/>
<reference evidence="1 2" key="1">
    <citation type="submission" date="2011-06" db="EMBL/GenBank/DDBJ databases">
        <title>The draft genome of Thiorhodococcus drewsii AZ1.</title>
        <authorList>
            <consortium name="US DOE Joint Genome Institute (JGI-PGF)"/>
            <person name="Lucas S."/>
            <person name="Han J."/>
            <person name="Lapidus A."/>
            <person name="Cheng J.-F."/>
            <person name="Goodwin L."/>
            <person name="Pitluck S."/>
            <person name="Peters L."/>
            <person name="Land M.L."/>
            <person name="Hauser L."/>
            <person name="Vogl K."/>
            <person name="Liu Z."/>
            <person name="Imhoff J."/>
            <person name="Thiel V."/>
            <person name="Frigaard N.-U."/>
            <person name="Bryant D.A."/>
            <person name="Woyke T.J."/>
        </authorList>
    </citation>
    <scope>NUCLEOTIDE SEQUENCE [LARGE SCALE GENOMIC DNA]</scope>
    <source>
        <strain evidence="1 2">AZ1</strain>
    </source>
</reference>
<organism evidence="1 2">
    <name type="scientific">Thiorhodococcus drewsii AZ1</name>
    <dbReference type="NCBI Taxonomy" id="765913"/>
    <lineage>
        <taxon>Bacteria</taxon>
        <taxon>Pseudomonadati</taxon>
        <taxon>Pseudomonadota</taxon>
        <taxon>Gammaproteobacteria</taxon>
        <taxon>Chromatiales</taxon>
        <taxon>Chromatiaceae</taxon>
        <taxon>Thiorhodococcus</taxon>
    </lineage>
</organism>
<keyword evidence="1" id="KW-0449">Lipoprotein</keyword>
<dbReference type="EMBL" id="AFWT01000003">
    <property type="protein sequence ID" value="EGV33478.1"/>
    <property type="molecule type" value="Genomic_DNA"/>
</dbReference>
<evidence type="ECO:0000313" key="1">
    <source>
        <dbReference type="EMBL" id="EGV33478.1"/>
    </source>
</evidence>